<proteinExistence type="predicted"/>
<sequence length="206" mass="25273">MNEAMFVTRLRVSRCKQDGATAETCHGCPLDQDMNQVFLRLPHPSAKSKCKGIIVDPTIRFKVECHQSAEVHLEKMSIREPTVNYFKLKYALIHVEVFGLLIGARGTIPPFFEEFRRQFALPTSLRDDIVIILRREEKRREEKRREEKRREEKRREEKRREEKRREEKRREEKRREEKRREEKRREEKRREEKRREEKRLLKNISF</sequence>
<reference evidence="2 3" key="1">
    <citation type="journal article" date="2022" name="Allergy">
        <title>Genome assembly and annotation of Periplaneta americana reveal a comprehensive cockroach allergen profile.</title>
        <authorList>
            <person name="Wang L."/>
            <person name="Xiong Q."/>
            <person name="Saelim N."/>
            <person name="Wang L."/>
            <person name="Nong W."/>
            <person name="Wan A.T."/>
            <person name="Shi M."/>
            <person name="Liu X."/>
            <person name="Cao Q."/>
            <person name="Hui J.H.L."/>
            <person name="Sookrung N."/>
            <person name="Leung T.F."/>
            <person name="Tungtrongchitr A."/>
            <person name="Tsui S.K.W."/>
        </authorList>
    </citation>
    <scope>NUCLEOTIDE SEQUENCE [LARGE SCALE GENOMIC DNA]</scope>
    <source>
        <strain evidence="2">PWHHKU_190912</strain>
    </source>
</reference>
<dbReference type="Proteomes" id="UP001148838">
    <property type="component" value="Unassembled WGS sequence"/>
</dbReference>
<evidence type="ECO:0000313" key="3">
    <source>
        <dbReference type="Proteomes" id="UP001148838"/>
    </source>
</evidence>
<comment type="caution">
    <text evidence="2">The sequence shown here is derived from an EMBL/GenBank/DDBJ whole genome shotgun (WGS) entry which is preliminary data.</text>
</comment>
<protein>
    <submittedName>
        <fullName evidence="2">Uncharacterized protein</fullName>
    </submittedName>
</protein>
<name>A0ABQ8S013_PERAM</name>
<gene>
    <name evidence="2" type="ORF">ANN_24933</name>
</gene>
<feature type="compositionally biased region" description="Basic and acidic residues" evidence="1">
    <location>
        <begin position="143"/>
        <end position="200"/>
    </location>
</feature>
<feature type="region of interest" description="Disordered" evidence="1">
    <location>
        <begin position="143"/>
        <end position="206"/>
    </location>
</feature>
<evidence type="ECO:0000256" key="1">
    <source>
        <dbReference type="SAM" id="MobiDB-lite"/>
    </source>
</evidence>
<dbReference type="EMBL" id="JAJSOF020000038">
    <property type="protein sequence ID" value="KAJ4427313.1"/>
    <property type="molecule type" value="Genomic_DNA"/>
</dbReference>
<organism evidence="2 3">
    <name type="scientific">Periplaneta americana</name>
    <name type="common">American cockroach</name>
    <name type="synonym">Blatta americana</name>
    <dbReference type="NCBI Taxonomy" id="6978"/>
    <lineage>
        <taxon>Eukaryota</taxon>
        <taxon>Metazoa</taxon>
        <taxon>Ecdysozoa</taxon>
        <taxon>Arthropoda</taxon>
        <taxon>Hexapoda</taxon>
        <taxon>Insecta</taxon>
        <taxon>Pterygota</taxon>
        <taxon>Neoptera</taxon>
        <taxon>Polyneoptera</taxon>
        <taxon>Dictyoptera</taxon>
        <taxon>Blattodea</taxon>
        <taxon>Blattoidea</taxon>
        <taxon>Blattidae</taxon>
        <taxon>Blattinae</taxon>
        <taxon>Periplaneta</taxon>
    </lineage>
</organism>
<accession>A0ABQ8S013</accession>
<evidence type="ECO:0000313" key="2">
    <source>
        <dbReference type="EMBL" id="KAJ4427313.1"/>
    </source>
</evidence>
<keyword evidence="3" id="KW-1185">Reference proteome</keyword>